<name>A0A0E3GRG5_CLOSL</name>
<keyword evidence="2" id="KW-1185">Reference proteome</keyword>
<organism evidence="1 2">
    <name type="scientific">Clostridium scatologenes</name>
    <dbReference type="NCBI Taxonomy" id="1548"/>
    <lineage>
        <taxon>Bacteria</taxon>
        <taxon>Bacillati</taxon>
        <taxon>Bacillota</taxon>
        <taxon>Clostridia</taxon>
        <taxon>Eubacteriales</taxon>
        <taxon>Clostridiaceae</taxon>
        <taxon>Clostridium</taxon>
    </lineage>
</organism>
<proteinExistence type="predicted"/>
<protein>
    <submittedName>
        <fullName evidence="1">Uncharacterized protein</fullName>
    </submittedName>
</protein>
<sequence length="38" mass="4672">MKLKPHTKNNKKITINFIKVNIYFKFYDKIVYIELVLI</sequence>
<dbReference type="EMBL" id="CP009933">
    <property type="protein sequence ID" value="AKA70281.1"/>
    <property type="molecule type" value="Genomic_DNA"/>
</dbReference>
<gene>
    <name evidence="1" type="ORF">CSCA_3156</name>
</gene>
<accession>A0A0E3GRG5</accession>
<dbReference type="Proteomes" id="UP000033115">
    <property type="component" value="Chromosome"/>
</dbReference>
<dbReference type="STRING" id="1548.CSCA_3156"/>
<dbReference type="AlphaFoldDB" id="A0A0E3GRG5"/>
<reference evidence="1 2" key="1">
    <citation type="journal article" date="2015" name="J. Biotechnol.">
        <title>Complete genome sequence of a malodorant-producing acetogen, Clostridium scatologenes ATCC 25775(T).</title>
        <authorList>
            <person name="Zhu Z."/>
            <person name="Guo T."/>
            <person name="Zheng H."/>
            <person name="Song T."/>
            <person name="Ouyang P."/>
            <person name="Xie J."/>
        </authorList>
    </citation>
    <scope>NUCLEOTIDE SEQUENCE [LARGE SCALE GENOMIC DNA]</scope>
    <source>
        <strain evidence="1 2">ATCC 25775</strain>
    </source>
</reference>
<evidence type="ECO:0000313" key="2">
    <source>
        <dbReference type="Proteomes" id="UP000033115"/>
    </source>
</evidence>
<dbReference type="HOGENOM" id="CLU_3326626_0_0_9"/>
<evidence type="ECO:0000313" key="1">
    <source>
        <dbReference type="EMBL" id="AKA70281.1"/>
    </source>
</evidence>
<dbReference type="KEGG" id="csq:CSCA_3156"/>